<dbReference type="Proteomes" id="UP000502611">
    <property type="component" value="Chromosome"/>
</dbReference>
<protein>
    <submittedName>
        <fullName evidence="2">Uncharacterized protein</fullName>
    </submittedName>
</protein>
<name>A0A6M4GBW0_SPHYA</name>
<feature type="region of interest" description="Disordered" evidence="1">
    <location>
        <begin position="68"/>
        <end position="89"/>
    </location>
</feature>
<evidence type="ECO:0000313" key="3">
    <source>
        <dbReference type="Proteomes" id="UP000502611"/>
    </source>
</evidence>
<dbReference type="AlphaFoldDB" id="A0A6M4GBW0"/>
<dbReference type="RefSeq" id="WP_169862277.1">
    <property type="nucleotide sequence ID" value="NZ_CP053021.1"/>
</dbReference>
<dbReference type="EMBL" id="CP053021">
    <property type="protein sequence ID" value="QJR04538.1"/>
    <property type="molecule type" value="Genomic_DNA"/>
</dbReference>
<evidence type="ECO:0000256" key="1">
    <source>
        <dbReference type="SAM" id="MobiDB-lite"/>
    </source>
</evidence>
<sequence>MIINQSVAKDASFVCSSVWSQADRAHQDCRTPMHKAIRREVIGMDQTGSSTSALEIPSMTNGAPPFLRIEGGTGIGRQRAGMTPSITMR</sequence>
<organism evidence="2 3">
    <name type="scientific">Sphingobium yanoikuyae</name>
    <name type="common">Sphingomonas yanoikuyae</name>
    <dbReference type="NCBI Taxonomy" id="13690"/>
    <lineage>
        <taxon>Bacteria</taxon>
        <taxon>Pseudomonadati</taxon>
        <taxon>Pseudomonadota</taxon>
        <taxon>Alphaproteobacteria</taxon>
        <taxon>Sphingomonadales</taxon>
        <taxon>Sphingomonadaceae</taxon>
        <taxon>Sphingobium</taxon>
    </lineage>
</organism>
<proteinExistence type="predicted"/>
<evidence type="ECO:0000313" key="2">
    <source>
        <dbReference type="EMBL" id="QJR04538.1"/>
    </source>
</evidence>
<accession>A0A6M4GBW0</accession>
<gene>
    <name evidence="2" type="ORF">HH800_21460</name>
</gene>
<reference evidence="2 3" key="1">
    <citation type="submission" date="2020-04" db="EMBL/GenBank/DDBJ databases">
        <title>The Whole Genome Analysis of High salt-tolerant Sphingobium yanoikuyae YC-XJ2 with Aryl organophosphorus flame retardants (aryl-OPFRs)-degrading capacity and characteristics of Related phosphotriesterase.</title>
        <authorList>
            <person name="Li X."/>
        </authorList>
    </citation>
    <scope>NUCLEOTIDE SEQUENCE [LARGE SCALE GENOMIC DNA]</scope>
    <source>
        <strain evidence="2 3">YC-XJ2</strain>
    </source>
</reference>